<organism evidence="1 2">
    <name type="scientific">Cochliobolus heterostrophus (strain C5 / ATCC 48332 / race O)</name>
    <name type="common">Southern corn leaf blight fungus</name>
    <name type="synonym">Bipolaris maydis</name>
    <dbReference type="NCBI Taxonomy" id="701091"/>
    <lineage>
        <taxon>Eukaryota</taxon>
        <taxon>Fungi</taxon>
        <taxon>Dikarya</taxon>
        <taxon>Ascomycota</taxon>
        <taxon>Pezizomycotina</taxon>
        <taxon>Dothideomycetes</taxon>
        <taxon>Pleosporomycetidae</taxon>
        <taxon>Pleosporales</taxon>
        <taxon>Pleosporineae</taxon>
        <taxon>Pleosporaceae</taxon>
        <taxon>Bipolaris</taxon>
    </lineage>
</organism>
<proteinExistence type="predicted"/>
<keyword evidence="2" id="KW-1185">Reference proteome</keyword>
<sequence length="113" mass="12105">MLECWHQGGNSLSCPAPVVAVAQPRWQTGFFTTPYTMQGVAATPTSSNCQLNSSDLVALKRQYPLISLGILVLECGTVSKTGQLSSAAASSVEKKQGKQKTVIESQYQPFDLP</sequence>
<evidence type="ECO:0000313" key="2">
    <source>
        <dbReference type="Proteomes" id="UP000016936"/>
    </source>
</evidence>
<dbReference type="AlphaFoldDB" id="M2U5I2"/>
<gene>
    <name evidence="1" type="ORF">COCHEDRAFT_1171936</name>
</gene>
<accession>M2U5I2</accession>
<dbReference type="OMA" id="IESQYQP"/>
<name>M2U5I2_COCH5</name>
<reference evidence="1 2" key="1">
    <citation type="journal article" date="2012" name="PLoS Pathog.">
        <title>Diverse lifestyles and strategies of plant pathogenesis encoded in the genomes of eighteen Dothideomycetes fungi.</title>
        <authorList>
            <person name="Ohm R.A."/>
            <person name="Feau N."/>
            <person name="Henrissat B."/>
            <person name="Schoch C.L."/>
            <person name="Horwitz B.A."/>
            <person name="Barry K.W."/>
            <person name="Condon B.J."/>
            <person name="Copeland A.C."/>
            <person name="Dhillon B."/>
            <person name="Glaser F."/>
            <person name="Hesse C.N."/>
            <person name="Kosti I."/>
            <person name="LaButti K."/>
            <person name="Lindquist E.A."/>
            <person name="Lucas S."/>
            <person name="Salamov A.A."/>
            <person name="Bradshaw R.E."/>
            <person name="Ciuffetti L."/>
            <person name="Hamelin R.C."/>
            <person name="Kema G.H.J."/>
            <person name="Lawrence C."/>
            <person name="Scott J.A."/>
            <person name="Spatafora J.W."/>
            <person name="Turgeon B.G."/>
            <person name="de Wit P.J.G.M."/>
            <person name="Zhong S."/>
            <person name="Goodwin S.B."/>
            <person name="Grigoriev I.V."/>
        </authorList>
    </citation>
    <scope>NUCLEOTIDE SEQUENCE [LARGE SCALE GENOMIC DNA]</scope>
    <source>
        <strain evidence="2">C5 / ATCC 48332 / race O</strain>
    </source>
</reference>
<dbReference type="HOGENOM" id="CLU_178666_0_0_1"/>
<dbReference type="OrthoDB" id="3681017at2759"/>
<evidence type="ECO:0000313" key="1">
    <source>
        <dbReference type="EMBL" id="EMD93794.1"/>
    </source>
</evidence>
<dbReference type="Proteomes" id="UP000016936">
    <property type="component" value="Unassembled WGS sequence"/>
</dbReference>
<reference evidence="2" key="2">
    <citation type="journal article" date="2013" name="PLoS Genet.">
        <title>Comparative genome structure, secondary metabolite, and effector coding capacity across Cochliobolus pathogens.</title>
        <authorList>
            <person name="Condon B.J."/>
            <person name="Leng Y."/>
            <person name="Wu D."/>
            <person name="Bushley K.E."/>
            <person name="Ohm R.A."/>
            <person name="Otillar R."/>
            <person name="Martin J."/>
            <person name="Schackwitz W."/>
            <person name="Grimwood J."/>
            <person name="MohdZainudin N."/>
            <person name="Xue C."/>
            <person name="Wang R."/>
            <person name="Manning V.A."/>
            <person name="Dhillon B."/>
            <person name="Tu Z.J."/>
            <person name="Steffenson B.J."/>
            <person name="Salamov A."/>
            <person name="Sun H."/>
            <person name="Lowry S."/>
            <person name="LaButti K."/>
            <person name="Han J."/>
            <person name="Copeland A."/>
            <person name="Lindquist E."/>
            <person name="Barry K."/>
            <person name="Schmutz J."/>
            <person name="Baker S.E."/>
            <person name="Ciuffetti L.M."/>
            <person name="Grigoriev I.V."/>
            <person name="Zhong S."/>
            <person name="Turgeon B.G."/>
        </authorList>
    </citation>
    <scope>NUCLEOTIDE SEQUENCE [LARGE SCALE GENOMIC DNA]</scope>
    <source>
        <strain evidence="2">C5 / ATCC 48332 / race O</strain>
    </source>
</reference>
<dbReference type="EMBL" id="KB445573">
    <property type="protein sequence ID" value="EMD93794.1"/>
    <property type="molecule type" value="Genomic_DNA"/>
</dbReference>
<protein>
    <submittedName>
        <fullName evidence="1">Uncharacterized protein</fullName>
    </submittedName>
</protein>